<dbReference type="Proteomes" id="UP000652761">
    <property type="component" value="Unassembled WGS sequence"/>
</dbReference>
<evidence type="ECO:0000313" key="2">
    <source>
        <dbReference type="Proteomes" id="UP000652761"/>
    </source>
</evidence>
<keyword evidence="2" id="KW-1185">Reference proteome</keyword>
<organism evidence="1 2">
    <name type="scientific">Colocasia esculenta</name>
    <name type="common">Wild taro</name>
    <name type="synonym">Arum esculentum</name>
    <dbReference type="NCBI Taxonomy" id="4460"/>
    <lineage>
        <taxon>Eukaryota</taxon>
        <taxon>Viridiplantae</taxon>
        <taxon>Streptophyta</taxon>
        <taxon>Embryophyta</taxon>
        <taxon>Tracheophyta</taxon>
        <taxon>Spermatophyta</taxon>
        <taxon>Magnoliopsida</taxon>
        <taxon>Liliopsida</taxon>
        <taxon>Araceae</taxon>
        <taxon>Aroideae</taxon>
        <taxon>Colocasieae</taxon>
        <taxon>Colocasia</taxon>
    </lineage>
</organism>
<dbReference type="AlphaFoldDB" id="A0A843XWJ0"/>
<dbReference type="EMBL" id="NMUH01016153">
    <property type="protein sequence ID" value="MQM23391.1"/>
    <property type="molecule type" value="Genomic_DNA"/>
</dbReference>
<sequence length="137" mass="15588">MHLRKSFNKNSGRENFMKRVWVAAAVQKGAESQVALRPTRPLTHQRGLTYHCSTPRGRFAQVVADEQGKKMTFLWSIHSSPATKSSSTRPQQVVNSTLGYSFCWTSESLFKASISLLCPWIPTWSTSWLYLNTYDTV</sequence>
<evidence type="ECO:0000313" key="1">
    <source>
        <dbReference type="EMBL" id="MQM23391.1"/>
    </source>
</evidence>
<gene>
    <name evidence="1" type="ORF">Taro_056455</name>
</gene>
<proteinExistence type="predicted"/>
<reference evidence="1" key="1">
    <citation type="submission" date="2017-07" db="EMBL/GenBank/DDBJ databases">
        <title>Taro Niue Genome Assembly and Annotation.</title>
        <authorList>
            <person name="Atibalentja N."/>
            <person name="Keating K."/>
            <person name="Fields C.J."/>
        </authorList>
    </citation>
    <scope>NUCLEOTIDE SEQUENCE</scope>
    <source>
        <strain evidence="1">Niue_2</strain>
        <tissue evidence="1">Leaf</tissue>
    </source>
</reference>
<accession>A0A843XWJ0</accession>
<comment type="caution">
    <text evidence="1">The sequence shown here is derived from an EMBL/GenBank/DDBJ whole genome shotgun (WGS) entry which is preliminary data.</text>
</comment>
<protein>
    <submittedName>
        <fullName evidence="1">Uncharacterized protein</fullName>
    </submittedName>
</protein>
<name>A0A843XWJ0_COLES</name>